<sequence length="86" mass="9877">MTDEREDFIGIQDENGHEMDLAIAAQFDMDEQSYALLKENDEAFLVRVETKGDEQYLVNVTDPTEKESILDAYEIAMEADPEDIEE</sequence>
<gene>
    <name evidence="1" type="ORF">ACFQIC_06240</name>
</gene>
<reference evidence="2" key="1">
    <citation type="journal article" date="2019" name="Int. J. Syst. Evol. Microbiol.">
        <title>The Global Catalogue of Microorganisms (GCM) 10K type strain sequencing project: providing services to taxonomists for standard genome sequencing and annotation.</title>
        <authorList>
            <consortium name="The Broad Institute Genomics Platform"/>
            <consortium name="The Broad Institute Genome Sequencing Center for Infectious Disease"/>
            <person name="Wu L."/>
            <person name="Ma J."/>
        </authorList>
    </citation>
    <scope>NUCLEOTIDE SEQUENCE [LARGE SCALE GENOMIC DNA]</scope>
    <source>
        <strain evidence="2">CGMCC 4.1621</strain>
    </source>
</reference>
<organism evidence="1 2">
    <name type="scientific">Halobacillus seohaensis</name>
    <dbReference type="NCBI Taxonomy" id="447421"/>
    <lineage>
        <taxon>Bacteria</taxon>
        <taxon>Bacillati</taxon>
        <taxon>Bacillota</taxon>
        <taxon>Bacilli</taxon>
        <taxon>Bacillales</taxon>
        <taxon>Bacillaceae</taxon>
        <taxon>Halobacillus</taxon>
    </lineage>
</organism>
<dbReference type="EMBL" id="JBHSZV010000013">
    <property type="protein sequence ID" value="MFC7061458.1"/>
    <property type="molecule type" value="Genomic_DNA"/>
</dbReference>
<evidence type="ECO:0000313" key="1">
    <source>
        <dbReference type="EMBL" id="MFC7061458.1"/>
    </source>
</evidence>
<proteinExistence type="predicted"/>
<dbReference type="Pfam" id="PF06949">
    <property type="entry name" value="DUF1292"/>
    <property type="match status" value="1"/>
</dbReference>
<keyword evidence="2" id="KW-1185">Reference proteome</keyword>
<dbReference type="InterPro" id="IPR009711">
    <property type="entry name" value="UPF0473"/>
</dbReference>
<name>A0ABW2EGK6_9BACI</name>
<accession>A0ABW2EGK6</accession>
<dbReference type="Proteomes" id="UP001596410">
    <property type="component" value="Unassembled WGS sequence"/>
</dbReference>
<evidence type="ECO:0000313" key="2">
    <source>
        <dbReference type="Proteomes" id="UP001596410"/>
    </source>
</evidence>
<comment type="caution">
    <text evidence="1">The sequence shown here is derived from an EMBL/GenBank/DDBJ whole genome shotgun (WGS) entry which is preliminary data.</text>
</comment>
<dbReference type="RefSeq" id="WP_390216989.1">
    <property type="nucleotide sequence ID" value="NZ_JBHSZV010000013.1"/>
</dbReference>
<protein>
    <submittedName>
        <fullName evidence="1">DUF1292 domain-containing protein</fullName>
    </submittedName>
</protein>